<keyword evidence="9 10" id="KW-0807">Transducer</keyword>
<keyword evidence="5 10" id="KW-0297">G-protein coupled receptor</keyword>
<evidence type="ECO:0000313" key="16">
    <source>
        <dbReference type="RefSeq" id="XP_028364837.1"/>
    </source>
</evidence>
<dbReference type="KEGG" id="pdic:114494145"/>
<dbReference type="GO" id="GO:0035025">
    <property type="term" value="P:positive regulation of Rho protein signal transduction"/>
    <property type="evidence" value="ECO:0007669"/>
    <property type="project" value="TreeGrafter"/>
</dbReference>
<feature type="transmembrane region" description="Helical" evidence="11">
    <location>
        <begin position="20"/>
        <end position="41"/>
    </location>
</feature>
<evidence type="ECO:0000256" key="1">
    <source>
        <dbReference type="ARBA" id="ARBA00004651"/>
    </source>
</evidence>
<proteinExistence type="inferred from homology"/>
<keyword evidence="4 11" id="KW-1133">Transmembrane helix</keyword>
<evidence type="ECO:0000256" key="8">
    <source>
        <dbReference type="ARBA" id="ARBA00023180"/>
    </source>
</evidence>
<evidence type="ECO:0000256" key="6">
    <source>
        <dbReference type="ARBA" id="ARBA00023136"/>
    </source>
</evidence>
<dbReference type="SUPFAM" id="SSF81321">
    <property type="entry name" value="Family A G protein-coupled receptor-like"/>
    <property type="match status" value="1"/>
</dbReference>
<comment type="subcellular location">
    <subcellularLocation>
        <location evidence="1">Cell membrane</location>
        <topology evidence="1">Multi-pass membrane protein</topology>
    </subcellularLocation>
</comment>
<evidence type="ECO:0000256" key="3">
    <source>
        <dbReference type="ARBA" id="ARBA00022692"/>
    </source>
</evidence>
<evidence type="ECO:0000313" key="15">
    <source>
        <dbReference type="Proteomes" id="UP000664940"/>
    </source>
</evidence>
<sequence length="338" mass="38420">MSQSAKNGSCSSEDVDRVMQIVQVVVHVPTFFLGLVLNLLAIRGFCALLKKRVLEHVATCTYMINLAAFDLLMVLSLLFKIVLFYVPPPFPSLCSLVEGLHFISMYGGILTVCFISLDRYLAIQYPFLASHCRSPRKIFGICCAIWVLVWAGSIPFYNFSWEEGRYTCFNNMSSKVWSAHIVFPVEVFGFLLPLGVMGFCSYKNIHILVSRQDTNPDLNRKKKACIWTIASSLAVFVVSFLPVHIGFFLQFLVRNEFILECRVRRSITFFVKLSMCLSNVNCCLDFFCYYFTIQEFHMGIRSRQNSKDQLELDLLQARTTVAGDRKLSAEKGNCSLGP</sequence>
<evidence type="ECO:0000259" key="12">
    <source>
        <dbReference type="PROSITE" id="PS50262"/>
    </source>
</evidence>
<keyword evidence="3 10" id="KW-0812">Transmembrane</keyword>
<dbReference type="CTD" id="9290"/>
<feature type="transmembrane region" description="Helical" evidence="11">
    <location>
        <begin position="138"/>
        <end position="157"/>
    </location>
</feature>
<dbReference type="PROSITE" id="PS50262">
    <property type="entry name" value="G_PROTEIN_RECEP_F1_2"/>
    <property type="match status" value="1"/>
</dbReference>
<dbReference type="FunFam" id="1.20.1070.10:FF:000142">
    <property type="entry name" value="G protein-coupled receptor 55"/>
    <property type="match status" value="1"/>
</dbReference>
<organism evidence="14 16">
    <name type="scientific">Phyllostomus discolor</name>
    <name type="common">pale spear-nosed bat</name>
    <dbReference type="NCBI Taxonomy" id="89673"/>
    <lineage>
        <taxon>Eukaryota</taxon>
        <taxon>Metazoa</taxon>
        <taxon>Chordata</taxon>
        <taxon>Craniata</taxon>
        <taxon>Vertebrata</taxon>
        <taxon>Euteleostomi</taxon>
        <taxon>Mammalia</taxon>
        <taxon>Eutheria</taxon>
        <taxon>Laurasiatheria</taxon>
        <taxon>Chiroptera</taxon>
        <taxon>Yangochiroptera</taxon>
        <taxon>Phyllostomidae</taxon>
        <taxon>Phyllostominae</taxon>
        <taxon>Phyllostomus</taxon>
    </lineage>
</organism>
<feature type="transmembrane region" description="Helical" evidence="11">
    <location>
        <begin position="62"/>
        <end position="87"/>
    </location>
</feature>
<keyword evidence="14" id="KW-1185">Reference proteome</keyword>
<name>A0A6J2LAU4_9CHIR</name>
<accession>A0A6J2LAU4</accession>
<evidence type="ECO:0000256" key="5">
    <source>
        <dbReference type="ARBA" id="ARBA00023040"/>
    </source>
</evidence>
<evidence type="ECO:0000256" key="7">
    <source>
        <dbReference type="ARBA" id="ARBA00023170"/>
    </source>
</evidence>
<keyword evidence="6 11" id="KW-0472">Membrane</keyword>
<dbReference type="RefSeq" id="XP_028364837.1">
    <property type="nucleotide sequence ID" value="XM_028509036.2"/>
</dbReference>
<dbReference type="GO" id="GO:0005886">
    <property type="term" value="C:plasma membrane"/>
    <property type="evidence" value="ECO:0007669"/>
    <property type="project" value="UniProtKB-SubCell"/>
</dbReference>
<comment type="similarity">
    <text evidence="10">Belongs to the G-protein coupled receptor 1 family.</text>
</comment>
<feature type="transmembrane region" description="Helical" evidence="11">
    <location>
        <begin position="224"/>
        <end position="249"/>
    </location>
</feature>
<protein>
    <submittedName>
        <fullName evidence="13 16">G-protein coupled receptor 55</fullName>
    </submittedName>
</protein>
<dbReference type="GeneID" id="114494145"/>
<dbReference type="Proteomes" id="UP000504628">
    <property type="component" value="Chromosome 4"/>
</dbReference>
<feature type="transmembrane region" description="Helical" evidence="11">
    <location>
        <begin position="99"/>
        <end position="117"/>
    </location>
</feature>
<dbReference type="Gene3D" id="1.20.1070.10">
    <property type="entry name" value="Rhodopsin 7-helix transmembrane proteins"/>
    <property type="match status" value="1"/>
</dbReference>
<keyword evidence="8" id="KW-0325">Glycoprotein</keyword>
<reference evidence="13 15" key="1">
    <citation type="journal article" date="2020" name="Nature">
        <title>Six reference-quality genomes reveal evolution of bat adaptations.</title>
        <authorList>
            <person name="Jebb D."/>
            <person name="Huang Z."/>
            <person name="Pippel M."/>
            <person name="Hughes G.M."/>
            <person name="Lavrichenko K."/>
            <person name="Devanna P."/>
            <person name="Winkler S."/>
            <person name="Jermiin L.S."/>
            <person name="Skirmuntt E.C."/>
            <person name="Katzourakis A."/>
            <person name="Burkitt-Gray L."/>
            <person name="Ray D.A."/>
            <person name="Sullivan K.A.M."/>
            <person name="Roscito J.G."/>
            <person name="Kirilenko B.M."/>
            <person name="Davalos L.M."/>
            <person name="Corthals A.P."/>
            <person name="Power M.L."/>
            <person name="Jones G."/>
            <person name="Ransome R.D."/>
            <person name="Dechmann D.K.N."/>
            <person name="Locatelli A.G."/>
            <person name="Puechmaille S.J."/>
            <person name="Fedrigo O."/>
            <person name="Jarvis E.D."/>
            <person name="Hiller M."/>
            <person name="Vernes S.C."/>
            <person name="Myers E.W."/>
            <person name="Teeling E.C."/>
        </authorList>
    </citation>
    <scope>NUCLEOTIDE SEQUENCE [LARGE SCALE GENOMIC DNA]</scope>
    <source>
        <strain evidence="13">Bat1K_MPI-CBG_1</strain>
    </source>
</reference>
<dbReference type="PRINTS" id="PR00237">
    <property type="entry name" value="GPCRRHODOPSN"/>
</dbReference>
<dbReference type="GO" id="GO:0007200">
    <property type="term" value="P:phospholipase C-activating G protein-coupled receptor signaling pathway"/>
    <property type="evidence" value="ECO:0007669"/>
    <property type="project" value="TreeGrafter"/>
</dbReference>
<dbReference type="PANTHER" id="PTHR24232">
    <property type="entry name" value="G-PROTEIN COUPLED RECEPTOR"/>
    <property type="match status" value="1"/>
</dbReference>
<dbReference type="Proteomes" id="UP000664940">
    <property type="component" value="Unassembled WGS sequence"/>
</dbReference>
<dbReference type="PANTHER" id="PTHR24232:SF56">
    <property type="entry name" value="G-PROTEIN COUPLED RECEPTOR 55"/>
    <property type="match status" value="1"/>
</dbReference>
<dbReference type="PROSITE" id="PS00237">
    <property type="entry name" value="G_PROTEIN_RECEP_F1_1"/>
    <property type="match status" value="1"/>
</dbReference>
<evidence type="ECO:0000313" key="14">
    <source>
        <dbReference type="Proteomes" id="UP000504628"/>
    </source>
</evidence>
<evidence type="ECO:0000313" key="13">
    <source>
        <dbReference type="EMBL" id="KAF6113986.1"/>
    </source>
</evidence>
<dbReference type="Pfam" id="PF00001">
    <property type="entry name" value="7tm_1"/>
    <property type="match status" value="1"/>
</dbReference>
<dbReference type="EMBL" id="JABVXQ010000004">
    <property type="protein sequence ID" value="KAF6113986.1"/>
    <property type="molecule type" value="Genomic_DNA"/>
</dbReference>
<feature type="domain" description="G-protein coupled receptors family 1 profile" evidence="12">
    <location>
        <begin position="37"/>
        <end position="289"/>
    </location>
</feature>
<reference evidence="16" key="2">
    <citation type="submission" date="2025-04" db="UniProtKB">
        <authorList>
            <consortium name="RefSeq"/>
        </authorList>
    </citation>
    <scope>IDENTIFICATION</scope>
    <source>
        <tissue evidence="16">Muscle</tissue>
    </source>
</reference>
<evidence type="ECO:0000256" key="4">
    <source>
        <dbReference type="ARBA" id="ARBA00022989"/>
    </source>
</evidence>
<dbReference type="InterPro" id="IPR017452">
    <property type="entry name" value="GPCR_Rhodpsn_7TM"/>
</dbReference>
<dbReference type="InterPro" id="IPR000276">
    <property type="entry name" value="GPCR_Rhodpsn"/>
</dbReference>
<evidence type="ECO:0000256" key="2">
    <source>
        <dbReference type="ARBA" id="ARBA00022475"/>
    </source>
</evidence>
<dbReference type="AlphaFoldDB" id="A0A6J2LAU4"/>
<evidence type="ECO:0000256" key="11">
    <source>
        <dbReference type="SAM" id="Phobius"/>
    </source>
</evidence>
<feature type="transmembrane region" description="Helical" evidence="11">
    <location>
        <begin position="177"/>
        <end position="203"/>
    </location>
</feature>
<keyword evidence="7 10" id="KW-0675">Receptor</keyword>
<dbReference type="OrthoDB" id="9447539at2759"/>
<keyword evidence="2" id="KW-1003">Cell membrane</keyword>
<gene>
    <name evidence="16" type="primary">GPR55</name>
    <name evidence="13" type="ORF">HJG60_005860</name>
</gene>
<evidence type="ECO:0000256" key="10">
    <source>
        <dbReference type="RuleBase" id="RU000688"/>
    </source>
</evidence>
<evidence type="ECO:0000256" key="9">
    <source>
        <dbReference type="ARBA" id="ARBA00023224"/>
    </source>
</evidence>
<dbReference type="GO" id="GO:0004949">
    <property type="term" value="F:cannabinoid receptor activity"/>
    <property type="evidence" value="ECO:0007669"/>
    <property type="project" value="TreeGrafter"/>
</dbReference>